<reference evidence="2" key="2">
    <citation type="submission" date="2012-05" db="EMBL/GenBank/DDBJ databases">
        <title>The Genome Annotation of Fusarium oxysporum PHW808.</title>
        <authorList>
            <consortium name="The Broad Institute Genomics Platform"/>
            <person name="Ma L.-J."/>
            <person name="Corby-Kistler H."/>
            <person name="Broz K."/>
            <person name="Gale L.R."/>
            <person name="Jonkers W."/>
            <person name="O'Donnell K."/>
            <person name="Ploetz R."/>
            <person name="Steinberg C."/>
            <person name="Schwartz D.C."/>
            <person name="VanEtten H."/>
            <person name="Zhou S."/>
            <person name="Young S.K."/>
            <person name="Zeng Q."/>
            <person name="Gargeya S."/>
            <person name="Fitzgerald M."/>
            <person name="Abouelleil A."/>
            <person name="Alvarado L."/>
            <person name="Chapman S.B."/>
            <person name="Gainer-Dewar J."/>
            <person name="Goldberg J."/>
            <person name="Griggs A."/>
            <person name="Gujja S."/>
            <person name="Hansen M."/>
            <person name="Howarth C."/>
            <person name="Imamovic A."/>
            <person name="Ireland A."/>
            <person name="Larimer J."/>
            <person name="McCowan C."/>
            <person name="Murphy C."/>
            <person name="Pearson M."/>
            <person name="Poon T.W."/>
            <person name="Priest M."/>
            <person name="Roberts A."/>
            <person name="Saif S."/>
            <person name="Shea T."/>
            <person name="Sykes S."/>
            <person name="Wortman J."/>
            <person name="Nusbaum C."/>
            <person name="Birren B."/>
        </authorList>
    </citation>
    <scope>NUCLEOTIDE SEQUENCE</scope>
    <source>
        <strain evidence="2">54008</strain>
    </source>
</reference>
<protein>
    <submittedName>
        <fullName evidence="2">Uncharacterized protein</fullName>
    </submittedName>
</protein>
<proteinExistence type="predicted"/>
<dbReference type="HOGENOM" id="CLU_3207698_0_0_1"/>
<dbReference type="Proteomes" id="UP000030676">
    <property type="component" value="Unassembled WGS sequence"/>
</dbReference>
<evidence type="ECO:0000256" key="1">
    <source>
        <dbReference type="SAM" id="MobiDB-lite"/>
    </source>
</evidence>
<accession>X0GT43</accession>
<dbReference type="AlphaFoldDB" id="X0GT43"/>
<reference evidence="2" key="1">
    <citation type="submission" date="2011-11" db="EMBL/GenBank/DDBJ databases">
        <title>The Genome Sequence of Fusarium oxysporum PHW808.</title>
        <authorList>
            <consortium name="The Broad Institute Genome Sequencing Platform"/>
            <person name="Ma L.-J."/>
            <person name="Gale L.R."/>
            <person name="Schwartz D.C."/>
            <person name="Zhou S."/>
            <person name="Corby-Kistler H."/>
            <person name="Young S.K."/>
            <person name="Zeng Q."/>
            <person name="Gargeya S."/>
            <person name="Fitzgerald M."/>
            <person name="Haas B."/>
            <person name="Abouelleil A."/>
            <person name="Alvarado L."/>
            <person name="Arachchi H.M."/>
            <person name="Berlin A."/>
            <person name="Brown A."/>
            <person name="Chapman S.B."/>
            <person name="Chen Z."/>
            <person name="Dunbar C."/>
            <person name="Freedman E."/>
            <person name="Gearin G."/>
            <person name="Goldberg J."/>
            <person name="Griggs A."/>
            <person name="Gujja S."/>
            <person name="Heiman D."/>
            <person name="Howarth C."/>
            <person name="Larson L."/>
            <person name="Lui A."/>
            <person name="MacDonald P.J.P."/>
            <person name="Montmayeur A."/>
            <person name="Murphy C."/>
            <person name="Neiman D."/>
            <person name="Pearson M."/>
            <person name="Priest M."/>
            <person name="Roberts A."/>
            <person name="Saif S."/>
            <person name="Shea T."/>
            <person name="Shenoy N."/>
            <person name="Sisk P."/>
            <person name="Stolte C."/>
            <person name="Sykes S."/>
            <person name="Wortman J."/>
            <person name="Nusbaum C."/>
            <person name="Birren B."/>
        </authorList>
    </citation>
    <scope>NUCLEOTIDE SEQUENCE [LARGE SCALE GENOMIC DNA]</scope>
    <source>
        <strain evidence="2">54008</strain>
    </source>
</reference>
<feature type="region of interest" description="Disordered" evidence="1">
    <location>
        <begin position="1"/>
        <end position="45"/>
    </location>
</feature>
<gene>
    <name evidence="2" type="ORF">FOPG_17281</name>
</gene>
<feature type="compositionally biased region" description="Basic residues" evidence="1">
    <location>
        <begin position="35"/>
        <end position="45"/>
    </location>
</feature>
<evidence type="ECO:0000313" key="2">
    <source>
        <dbReference type="EMBL" id="EXL66543.1"/>
    </source>
</evidence>
<sequence length="45" mass="4967">MDPSAPRVTTAPTLVAAPMKTLSRNAAPQEDWMSSRHRLKKSPAY</sequence>
<name>X0GT43_FUSOX</name>
<dbReference type="EMBL" id="JH659031">
    <property type="protein sequence ID" value="EXL66543.1"/>
    <property type="molecule type" value="Genomic_DNA"/>
</dbReference>
<organism evidence="2">
    <name type="scientific">Fusarium oxysporum f. sp. conglutinans race 2 54008</name>
    <dbReference type="NCBI Taxonomy" id="1089457"/>
    <lineage>
        <taxon>Eukaryota</taxon>
        <taxon>Fungi</taxon>
        <taxon>Dikarya</taxon>
        <taxon>Ascomycota</taxon>
        <taxon>Pezizomycotina</taxon>
        <taxon>Sordariomycetes</taxon>
        <taxon>Hypocreomycetidae</taxon>
        <taxon>Hypocreales</taxon>
        <taxon>Nectriaceae</taxon>
        <taxon>Fusarium</taxon>
        <taxon>Fusarium oxysporum species complex</taxon>
    </lineage>
</organism>